<protein>
    <submittedName>
        <fullName evidence="4">FecR family protein</fullName>
    </submittedName>
</protein>
<organism evidence="4 5">
    <name type="scientific">Pontibacter silvestris</name>
    <dbReference type="NCBI Taxonomy" id="2305183"/>
    <lineage>
        <taxon>Bacteria</taxon>
        <taxon>Pseudomonadati</taxon>
        <taxon>Bacteroidota</taxon>
        <taxon>Cytophagia</taxon>
        <taxon>Cytophagales</taxon>
        <taxon>Hymenobacteraceae</taxon>
        <taxon>Pontibacter</taxon>
    </lineage>
</organism>
<evidence type="ECO:0000313" key="5">
    <source>
        <dbReference type="Proteomes" id="UP001597369"/>
    </source>
</evidence>
<keyword evidence="5" id="KW-1185">Reference proteome</keyword>
<feature type="domain" description="FecR protein" evidence="2">
    <location>
        <begin position="107"/>
        <end position="200"/>
    </location>
</feature>
<dbReference type="Gene3D" id="3.55.50.30">
    <property type="match status" value="1"/>
</dbReference>
<proteinExistence type="predicted"/>
<sequence length="315" mass="35888">MHNKLSPEEKGQLEQWYASFDEKEKDIIVFKNVAHEKLVQTRLLNRIRKQLPYKNDTLEANNTSVVPLWSRFSNRYLTVAAAFLLLMFSASLFFYLKSSSQPEHTIVRTSVGEISRIALSDGSQVWLNANSELKYPEHFTSNTRELYLEGEAFFDVSRDTTKPFVVHAANLKTKVLGTAFNIRSHKNSSLMRVSVTRGKVAVSEGPQQVMLVASEEATYNKQTKSLIKSRFDAQMTDWWLEKGSYQFRDEALADVAIVLGNKFGKHITISNPALAAKRITASFKNSEPLQDVTETLKIIIGLQSKQVRAEELEWY</sequence>
<comment type="caution">
    <text evidence="4">The sequence shown here is derived from an EMBL/GenBank/DDBJ whole genome shotgun (WGS) entry which is preliminary data.</text>
</comment>
<dbReference type="PIRSF" id="PIRSF018266">
    <property type="entry name" value="FecR"/>
    <property type="match status" value="1"/>
</dbReference>
<dbReference type="InterPro" id="IPR012373">
    <property type="entry name" value="Ferrdict_sens_TM"/>
</dbReference>
<accession>A0ABW4WVC8</accession>
<dbReference type="Pfam" id="PF04773">
    <property type="entry name" value="FecR"/>
    <property type="match status" value="1"/>
</dbReference>
<dbReference type="InterPro" id="IPR032508">
    <property type="entry name" value="FecR_C"/>
</dbReference>
<gene>
    <name evidence="4" type="ORF">ACFSKU_02905</name>
</gene>
<dbReference type="EMBL" id="JBHUHV010000010">
    <property type="protein sequence ID" value="MFD2065817.1"/>
    <property type="molecule type" value="Genomic_DNA"/>
</dbReference>
<dbReference type="Proteomes" id="UP001597369">
    <property type="component" value="Unassembled WGS sequence"/>
</dbReference>
<feature type="transmembrane region" description="Helical" evidence="1">
    <location>
        <begin position="76"/>
        <end position="96"/>
    </location>
</feature>
<evidence type="ECO:0000256" key="1">
    <source>
        <dbReference type="SAM" id="Phobius"/>
    </source>
</evidence>
<evidence type="ECO:0000259" key="3">
    <source>
        <dbReference type="Pfam" id="PF16344"/>
    </source>
</evidence>
<keyword evidence="1" id="KW-0812">Transmembrane</keyword>
<dbReference type="RefSeq" id="WP_229962744.1">
    <property type="nucleotide sequence ID" value="NZ_JAJJWI010000032.1"/>
</dbReference>
<keyword evidence="1" id="KW-0472">Membrane</keyword>
<dbReference type="PANTHER" id="PTHR30273:SF2">
    <property type="entry name" value="PROTEIN FECR"/>
    <property type="match status" value="1"/>
</dbReference>
<feature type="domain" description="Protein FecR C-terminal" evidence="3">
    <location>
        <begin position="246"/>
        <end position="303"/>
    </location>
</feature>
<keyword evidence="1" id="KW-1133">Transmembrane helix</keyword>
<evidence type="ECO:0000313" key="4">
    <source>
        <dbReference type="EMBL" id="MFD2065817.1"/>
    </source>
</evidence>
<reference evidence="5" key="1">
    <citation type="journal article" date="2019" name="Int. J. Syst. Evol. Microbiol.">
        <title>The Global Catalogue of Microorganisms (GCM) 10K type strain sequencing project: providing services to taxonomists for standard genome sequencing and annotation.</title>
        <authorList>
            <consortium name="The Broad Institute Genomics Platform"/>
            <consortium name="The Broad Institute Genome Sequencing Center for Infectious Disease"/>
            <person name="Wu L."/>
            <person name="Ma J."/>
        </authorList>
    </citation>
    <scope>NUCLEOTIDE SEQUENCE [LARGE SCALE GENOMIC DNA]</scope>
    <source>
        <strain evidence="5">JCM 16545</strain>
    </source>
</reference>
<dbReference type="InterPro" id="IPR006860">
    <property type="entry name" value="FecR"/>
</dbReference>
<dbReference type="PANTHER" id="PTHR30273">
    <property type="entry name" value="PERIPLASMIC SIGNAL SENSOR AND SIGMA FACTOR ACTIVATOR FECR-RELATED"/>
    <property type="match status" value="1"/>
</dbReference>
<evidence type="ECO:0000259" key="2">
    <source>
        <dbReference type="Pfam" id="PF04773"/>
    </source>
</evidence>
<dbReference type="Gene3D" id="2.60.120.1440">
    <property type="match status" value="1"/>
</dbReference>
<name>A0ABW4WVC8_9BACT</name>
<dbReference type="Pfam" id="PF16344">
    <property type="entry name" value="FecR_C"/>
    <property type="match status" value="1"/>
</dbReference>